<dbReference type="Proteomes" id="UP000234681">
    <property type="component" value="Chromosome 9"/>
</dbReference>
<sequence>MPRSSWPTQNKLKDKFSLHPSLRKLVHGTGNNYYRKPHPIKIRHHKAQSQCLHLQNTLTNCQHQEEHLCLNLSSHYLQVFSETKQ</sequence>
<evidence type="ECO:0000313" key="1">
    <source>
        <dbReference type="EMBL" id="EDL91887.1"/>
    </source>
</evidence>
<accession>A6JR50</accession>
<evidence type="ECO:0000313" key="2">
    <source>
        <dbReference type="Proteomes" id="UP000234681"/>
    </source>
</evidence>
<dbReference type="AlphaFoldDB" id="A6JR50"/>
<proteinExistence type="predicted"/>
<reference evidence="1 2" key="1">
    <citation type="submission" date="2005-09" db="EMBL/GenBank/DDBJ databases">
        <authorList>
            <person name="Mural R.J."/>
            <person name="Li P.W."/>
            <person name="Adams M.D."/>
            <person name="Amanatides P.G."/>
            <person name="Baden-Tillson H."/>
            <person name="Barnstead M."/>
            <person name="Chin S.H."/>
            <person name="Dew I."/>
            <person name="Evans C.A."/>
            <person name="Ferriera S."/>
            <person name="Flanigan M."/>
            <person name="Fosler C."/>
            <person name="Glodek A."/>
            <person name="Gu Z."/>
            <person name="Holt R.A."/>
            <person name="Jennings D."/>
            <person name="Kraft C.L."/>
            <person name="Lu F."/>
            <person name="Nguyen T."/>
            <person name="Nusskern D.R."/>
            <person name="Pfannkoch C.M."/>
            <person name="Sitter C."/>
            <person name="Sutton G.G."/>
            <person name="Venter J.C."/>
            <person name="Wang Z."/>
            <person name="Woodage T."/>
            <person name="Zheng X.H."/>
            <person name="Zhong F."/>
        </authorList>
    </citation>
    <scope>NUCLEOTIDE SEQUENCE [LARGE SCALE GENOMIC DNA]</scope>
    <source>
        <strain>BN</strain>
        <strain evidence="2">Sprague-Dawley</strain>
    </source>
</reference>
<gene>
    <name evidence="1" type="ORF">rCG_55687</name>
</gene>
<dbReference type="EMBL" id="CH473997">
    <property type="protein sequence ID" value="EDL91887.1"/>
    <property type="molecule type" value="Genomic_DNA"/>
</dbReference>
<name>A6JR50_RAT</name>
<protein>
    <submittedName>
        <fullName evidence="1">RCG55687, isoform CRA_b</fullName>
    </submittedName>
</protein>
<organism evidence="1 2">
    <name type="scientific">Rattus norvegicus</name>
    <name type="common">Rat</name>
    <dbReference type="NCBI Taxonomy" id="10116"/>
    <lineage>
        <taxon>Eukaryota</taxon>
        <taxon>Metazoa</taxon>
        <taxon>Chordata</taxon>
        <taxon>Craniata</taxon>
        <taxon>Vertebrata</taxon>
        <taxon>Euteleostomi</taxon>
        <taxon>Mammalia</taxon>
        <taxon>Eutheria</taxon>
        <taxon>Euarchontoglires</taxon>
        <taxon>Glires</taxon>
        <taxon>Rodentia</taxon>
        <taxon>Myomorpha</taxon>
        <taxon>Muroidea</taxon>
        <taxon>Muridae</taxon>
        <taxon>Murinae</taxon>
        <taxon>Rattus</taxon>
    </lineage>
</organism>